<comment type="caution">
    <text evidence="1">The sequence shown here is derived from an EMBL/GenBank/DDBJ whole genome shotgun (WGS) entry which is preliminary data.</text>
</comment>
<protein>
    <submittedName>
        <fullName evidence="1">(spotted green pufferfish) hypothetical protein</fullName>
    </submittedName>
</protein>
<dbReference type="EMBL" id="CAAE01014710">
    <property type="protein sequence ID" value="CAG03223.1"/>
    <property type="molecule type" value="Genomic_DNA"/>
</dbReference>
<reference evidence="1" key="2">
    <citation type="submission" date="2004-02" db="EMBL/GenBank/DDBJ databases">
        <authorList>
            <consortium name="Genoscope"/>
            <consortium name="Whitehead Institute Centre for Genome Research"/>
        </authorList>
    </citation>
    <scope>NUCLEOTIDE SEQUENCE</scope>
</reference>
<dbReference type="PANTHER" id="PTHR45845:SF2">
    <property type="entry name" value="RIKEN CDNA D630003M21 GENE"/>
    <property type="match status" value="1"/>
</dbReference>
<feature type="non-terminal residue" evidence="1">
    <location>
        <position position="287"/>
    </location>
</feature>
<sequence length="287" mass="32641">GARDKTGRAVLELYGDHWGWSSSVTSQELFMMLLYFYSINRREIRETGMTIIFDARKALPRPQLYKALMALQEQFVQAVNSVVLLLDKESKLRPESVILLQTEVVTSMKALFRLVDASQLSSHFHGSLSLSPCDWMDLHPKLFPFVSDLHEASSLLHRAIAKLDEAQRTDSTHSLYMRTVSNVFQCSLQTVQQCMIDQQTLMKDVLEDSRLVRLQREGGAILARLRKESDLKYPHCEDFSCSSGLTWTESATYWRQSQWKIPGTGWSRSSTASLVSSLKPMTDGITP</sequence>
<name>Q4S809_TETNG</name>
<evidence type="ECO:0000313" key="1">
    <source>
        <dbReference type="EMBL" id="CAG03223.1"/>
    </source>
</evidence>
<dbReference type="AlphaFoldDB" id="Q4S809"/>
<dbReference type="KEGG" id="tng:GSTEN00022556G001"/>
<dbReference type="InterPro" id="IPR052231">
    <property type="entry name" value="Rho_GEF_signaling-related"/>
</dbReference>
<reference evidence="1" key="1">
    <citation type="journal article" date="2004" name="Nature">
        <title>Genome duplication in the teleost fish Tetraodon nigroviridis reveals the early vertebrate proto-karyotype.</title>
        <authorList>
            <person name="Jaillon O."/>
            <person name="Aury J.-M."/>
            <person name="Brunet F."/>
            <person name="Petit J.-L."/>
            <person name="Stange-Thomann N."/>
            <person name="Mauceli E."/>
            <person name="Bouneau L."/>
            <person name="Fischer C."/>
            <person name="Ozouf-Costaz C."/>
            <person name="Bernot A."/>
            <person name="Nicaud S."/>
            <person name="Jaffe D."/>
            <person name="Fisher S."/>
            <person name="Lutfalla G."/>
            <person name="Dossat C."/>
            <person name="Segurens B."/>
            <person name="Dasilva C."/>
            <person name="Salanoubat M."/>
            <person name="Levy M."/>
            <person name="Boudet N."/>
            <person name="Castellano S."/>
            <person name="Anthouard V."/>
            <person name="Jubin C."/>
            <person name="Castelli V."/>
            <person name="Katinka M."/>
            <person name="Vacherie B."/>
            <person name="Biemont C."/>
            <person name="Skalli Z."/>
            <person name="Cattolico L."/>
            <person name="Poulain J."/>
            <person name="De Berardinis V."/>
            <person name="Cruaud C."/>
            <person name="Duprat S."/>
            <person name="Brottier P."/>
            <person name="Coutanceau J.-P."/>
            <person name="Gouzy J."/>
            <person name="Parra G."/>
            <person name="Lardier G."/>
            <person name="Chapple C."/>
            <person name="McKernan K.J."/>
            <person name="McEwan P."/>
            <person name="Bosak S."/>
            <person name="Kellis M."/>
            <person name="Volff J.-N."/>
            <person name="Guigo R."/>
            <person name="Zody M.C."/>
            <person name="Mesirov J."/>
            <person name="Lindblad-Toh K."/>
            <person name="Birren B."/>
            <person name="Nusbaum C."/>
            <person name="Kahn D."/>
            <person name="Robinson-Rechavi M."/>
            <person name="Laudet V."/>
            <person name="Schachter V."/>
            <person name="Quetier F."/>
            <person name="Saurin W."/>
            <person name="Scarpelli C."/>
            <person name="Wincker P."/>
            <person name="Lander E.S."/>
            <person name="Weissenbach J."/>
            <person name="Roest Crollius H."/>
        </authorList>
    </citation>
    <scope>NUCLEOTIDE SEQUENCE [LARGE SCALE GENOMIC DNA]</scope>
</reference>
<proteinExistence type="predicted"/>
<dbReference type="OrthoDB" id="6152532at2759"/>
<dbReference type="PANTHER" id="PTHR45845">
    <property type="entry name" value="RHO GUANINE NUCLEOTIDE EXCHANGE FACTOR-RELATED"/>
    <property type="match status" value="1"/>
</dbReference>
<accession>Q4S809</accession>
<organism evidence="1">
    <name type="scientific">Tetraodon nigroviridis</name>
    <name type="common">Spotted green pufferfish</name>
    <name type="synonym">Chelonodon nigroviridis</name>
    <dbReference type="NCBI Taxonomy" id="99883"/>
    <lineage>
        <taxon>Eukaryota</taxon>
        <taxon>Metazoa</taxon>
        <taxon>Chordata</taxon>
        <taxon>Craniata</taxon>
        <taxon>Vertebrata</taxon>
        <taxon>Euteleostomi</taxon>
        <taxon>Actinopterygii</taxon>
        <taxon>Neopterygii</taxon>
        <taxon>Teleostei</taxon>
        <taxon>Neoteleostei</taxon>
        <taxon>Acanthomorphata</taxon>
        <taxon>Eupercaria</taxon>
        <taxon>Tetraodontiformes</taxon>
        <taxon>Tetradontoidea</taxon>
        <taxon>Tetraodontidae</taxon>
        <taxon>Tetraodon</taxon>
    </lineage>
</organism>
<gene>
    <name evidence="1" type="ORF">GSTENG00022556001</name>
</gene>